<dbReference type="Proteomes" id="UP000245207">
    <property type="component" value="Unassembled WGS sequence"/>
</dbReference>
<dbReference type="STRING" id="35608.A0A2U1M2L2"/>
<dbReference type="PRINTS" id="PR00080">
    <property type="entry name" value="SDRFAMILY"/>
</dbReference>
<evidence type="ECO:0000256" key="3">
    <source>
        <dbReference type="RuleBase" id="RU000363"/>
    </source>
</evidence>
<dbReference type="Pfam" id="PF00106">
    <property type="entry name" value="adh_short"/>
    <property type="match status" value="1"/>
</dbReference>
<dbReference type="InterPro" id="IPR002347">
    <property type="entry name" value="SDR_fam"/>
</dbReference>
<keyword evidence="5" id="KW-1185">Reference proteome</keyword>
<comment type="caution">
    <text evidence="4">The sequence shown here is derived from an EMBL/GenBank/DDBJ whole genome shotgun (WGS) entry which is preliminary data.</text>
</comment>
<proteinExistence type="inferred from homology"/>
<gene>
    <name evidence="4" type="ORF">CTI12_AA427340</name>
</gene>
<dbReference type="GO" id="GO:0016491">
    <property type="term" value="F:oxidoreductase activity"/>
    <property type="evidence" value="ECO:0007669"/>
    <property type="project" value="UniProtKB-KW"/>
</dbReference>
<evidence type="ECO:0000313" key="4">
    <source>
        <dbReference type="EMBL" id="PWA55495.1"/>
    </source>
</evidence>
<dbReference type="EMBL" id="PKPP01006740">
    <property type="protein sequence ID" value="PWA55495.1"/>
    <property type="molecule type" value="Genomic_DNA"/>
</dbReference>
<dbReference type="AlphaFoldDB" id="A0A2U1M2L2"/>
<dbReference type="PANTHER" id="PTHR24320:SF187">
    <property type="entry name" value="DEHYDROGENASE, PUTATIVE-RELATED"/>
    <property type="match status" value="1"/>
</dbReference>
<dbReference type="PANTHER" id="PTHR24320">
    <property type="entry name" value="RETINOL DEHYDROGENASE"/>
    <property type="match status" value="1"/>
</dbReference>
<evidence type="ECO:0008006" key="6">
    <source>
        <dbReference type="Google" id="ProtNLM"/>
    </source>
</evidence>
<dbReference type="SUPFAM" id="SSF51735">
    <property type="entry name" value="NAD(P)-binding Rossmann-fold domains"/>
    <property type="match status" value="1"/>
</dbReference>
<name>A0A2U1M2L2_ARTAN</name>
<comment type="similarity">
    <text evidence="1 3">Belongs to the short-chain dehydrogenases/reductases (SDR) family.</text>
</comment>
<sequence>MDSVPSFSAAKEEKPQLGWFEWLKGWYRLVLETFFEKYWSRYLPNPLPLPPLNGITSIVTGSTSGIGLEIARQLAEAEAHVVMAVRNTEVAHKLVQKWEAELRNTSSTKVLNIDVMELNLSSLESVARFANTWNSRNKALNILINNAGIFSMGKPQTFSTDGYEMHMQVNFLAPSLLSLLLLPSLKAGAPSRIVNVNSLMHAIGFVDTRDLNFDKGINQFTSLRGYSRSKLAHIMFNNVLHRTIPKTAKINVVCVDPGSVRTNVVRDLPRIIQIAFQALPKFLYTAQEGSRSILYAAVYNEIWEYCEKLKAEEWLVCPYVGCNCKTMIPSKEAQNLEVSRFVWKATVDTVGFPNDAVDLLLSGKEIHWQYSDLVN</sequence>
<evidence type="ECO:0000256" key="2">
    <source>
        <dbReference type="ARBA" id="ARBA00023002"/>
    </source>
</evidence>
<reference evidence="4 5" key="1">
    <citation type="journal article" date="2018" name="Mol. Plant">
        <title>The genome of Artemisia annua provides insight into the evolution of Asteraceae family and artemisinin biosynthesis.</title>
        <authorList>
            <person name="Shen Q."/>
            <person name="Zhang L."/>
            <person name="Liao Z."/>
            <person name="Wang S."/>
            <person name="Yan T."/>
            <person name="Shi P."/>
            <person name="Liu M."/>
            <person name="Fu X."/>
            <person name="Pan Q."/>
            <person name="Wang Y."/>
            <person name="Lv Z."/>
            <person name="Lu X."/>
            <person name="Zhang F."/>
            <person name="Jiang W."/>
            <person name="Ma Y."/>
            <person name="Chen M."/>
            <person name="Hao X."/>
            <person name="Li L."/>
            <person name="Tang Y."/>
            <person name="Lv G."/>
            <person name="Zhou Y."/>
            <person name="Sun X."/>
            <person name="Brodelius P.E."/>
            <person name="Rose J.K.C."/>
            <person name="Tang K."/>
        </authorList>
    </citation>
    <scope>NUCLEOTIDE SEQUENCE [LARGE SCALE GENOMIC DNA]</scope>
    <source>
        <strain evidence="5">cv. Huhao1</strain>
        <tissue evidence="4">Leaf</tissue>
    </source>
</reference>
<keyword evidence="2" id="KW-0560">Oxidoreductase</keyword>
<dbReference type="InterPro" id="IPR036291">
    <property type="entry name" value="NAD(P)-bd_dom_sf"/>
</dbReference>
<accession>A0A2U1M2L2</accession>
<evidence type="ECO:0000313" key="5">
    <source>
        <dbReference type="Proteomes" id="UP000245207"/>
    </source>
</evidence>
<protein>
    <recommendedName>
        <fullName evidence="6">Glucose/ribitol dehydrogenase</fullName>
    </recommendedName>
</protein>
<dbReference type="Gene3D" id="3.40.50.720">
    <property type="entry name" value="NAD(P)-binding Rossmann-like Domain"/>
    <property type="match status" value="1"/>
</dbReference>
<evidence type="ECO:0000256" key="1">
    <source>
        <dbReference type="ARBA" id="ARBA00006484"/>
    </source>
</evidence>
<dbReference type="PRINTS" id="PR00081">
    <property type="entry name" value="GDHRDH"/>
</dbReference>
<organism evidence="4 5">
    <name type="scientific">Artemisia annua</name>
    <name type="common">Sweet wormwood</name>
    <dbReference type="NCBI Taxonomy" id="35608"/>
    <lineage>
        <taxon>Eukaryota</taxon>
        <taxon>Viridiplantae</taxon>
        <taxon>Streptophyta</taxon>
        <taxon>Embryophyta</taxon>
        <taxon>Tracheophyta</taxon>
        <taxon>Spermatophyta</taxon>
        <taxon>Magnoliopsida</taxon>
        <taxon>eudicotyledons</taxon>
        <taxon>Gunneridae</taxon>
        <taxon>Pentapetalae</taxon>
        <taxon>asterids</taxon>
        <taxon>campanulids</taxon>
        <taxon>Asterales</taxon>
        <taxon>Asteraceae</taxon>
        <taxon>Asteroideae</taxon>
        <taxon>Anthemideae</taxon>
        <taxon>Artemisiinae</taxon>
        <taxon>Artemisia</taxon>
    </lineage>
</organism>
<dbReference type="OrthoDB" id="191139at2759"/>